<comment type="subcellular location">
    <subcellularLocation>
        <location evidence="1">Membrane</location>
        <topology evidence="1">Multi-pass membrane protein</topology>
    </subcellularLocation>
</comment>
<evidence type="ECO:0000256" key="7">
    <source>
        <dbReference type="SAM" id="Phobius"/>
    </source>
</evidence>
<name>A0A4U5P9H4_STECR</name>
<proteinExistence type="inferred from homology"/>
<sequence length="167" mass="18067">MNILFGVIGLTCLVAGTPLLYFLHISGIEKITPWPTEDEWVVLLASGIFGTVISDYLCLYASALTGSLTASLSFTLSIPFSMIADVLFRHRPPTSLQIIAAIPIVLSFVGAALLGRSMASSTNVVTGIGKLNAGDIEMKSDFERENLIHAVYDKDDEDDDEESRNLV</sequence>
<keyword evidence="3 7" id="KW-0812">Transmembrane</keyword>
<dbReference type="PANTHER" id="PTHR23051">
    <property type="entry name" value="SOLUTE CARRIER FAMILY 35, MEMBER F5"/>
    <property type="match status" value="1"/>
</dbReference>
<feature type="transmembrane region" description="Helical" evidence="7">
    <location>
        <begin position="94"/>
        <end position="114"/>
    </location>
</feature>
<feature type="domain" description="EamA" evidence="8">
    <location>
        <begin position="7"/>
        <end position="109"/>
    </location>
</feature>
<comment type="caution">
    <text evidence="9">The sequence shown here is derived from an EMBL/GenBank/DDBJ whole genome shotgun (WGS) entry which is preliminary data.</text>
</comment>
<keyword evidence="10" id="KW-1185">Reference proteome</keyword>
<evidence type="ECO:0000256" key="3">
    <source>
        <dbReference type="ARBA" id="ARBA00022692"/>
    </source>
</evidence>
<accession>A0A4U5P9H4</accession>
<dbReference type="OrthoDB" id="10041630at2759"/>
<evidence type="ECO:0000313" key="9">
    <source>
        <dbReference type="EMBL" id="TKR92544.1"/>
    </source>
</evidence>
<dbReference type="AlphaFoldDB" id="A0A4U5P9H4"/>
<dbReference type="InterPro" id="IPR037185">
    <property type="entry name" value="EmrE-like"/>
</dbReference>
<dbReference type="STRING" id="34508.A0A4U5P9H4"/>
<reference evidence="9 10" key="1">
    <citation type="journal article" date="2015" name="Genome Biol.">
        <title>Comparative genomics of Steinernema reveals deeply conserved gene regulatory networks.</title>
        <authorList>
            <person name="Dillman A.R."/>
            <person name="Macchietto M."/>
            <person name="Porter C.F."/>
            <person name="Rogers A."/>
            <person name="Williams B."/>
            <person name="Antoshechkin I."/>
            <person name="Lee M.M."/>
            <person name="Goodwin Z."/>
            <person name="Lu X."/>
            <person name="Lewis E.E."/>
            <person name="Goodrich-Blair H."/>
            <person name="Stock S.P."/>
            <person name="Adams B.J."/>
            <person name="Sternberg P.W."/>
            <person name="Mortazavi A."/>
        </authorList>
    </citation>
    <scope>NUCLEOTIDE SEQUENCE [LARGE SCALE GENOMIC DNA]</scope>
    <source>
        <strain evidence="9 10">ALL</strain>
    </source>
</reference>
<protein>
    <recommendedName>
        <fullName evidence="6">Solute carrier family 35 member F5</fullName>
    </recommendedName>
</protein>
<organism evidence="9 10">
    <name type="scientific">Steinernema carpocapsae</name>
    <name type="common">Entomopathogenic nematode</name>
    <dbReference type="NCBI Taxonomy" id="34508"/>
    <lineage>
        <taxon>Eukaryota</taxon>
        <taxon>Metazoa</taxon>
        <taxon>Ecdysozoa</taxon>
        <taxon>Nematoda</taxon>
        <taxon>Chromadorea</taxon>
        <taxon>Rhabditida</taxon>
        <taxon>Tylenchina</taxon>
        <taxon>Panagrolaimomorpha</taxon>
        <taxon>Strongyloidoidea</taxon>
        <taxon>Steinernematidae</taxon>
        <taxon>Steinernema</taxon>
    </lineage>
</organism>
<evidence type="ECO:0000256" key="1">
    <source>
        <dbReference type="ARBA" id="ARBA00004141"/>
    </source>
</evidence>
<dbReference type="EMBL" id="AZBU02000002">
    <property type="protein sequence ID" value="TKR92544.1"/>
    <property type="molecule type" value="Genomic_DNA"/>
</dbReference>
<gene>
    <name evidence="9" type="ORF">L596_007176</name>
</gene>
<dbReference type="GO" id="GO:0016020">
    <property type="term" value="C:membrane"/>
    <property type="evidence" value="ECO:0007669"/>
    <property type="project" value="UniProtKB-SubCell"/>
</dbReference>
<evidence type="ECO:0000256" key="4">
    <source>
        <dbReference type="ARBA" id="ARBA00022989"/>
    </source>
</evidence>
<dbReference type="Proteomes" id="UP000298663">
    <property type="component" value="Unassembled WGS sequence"/>
</dbReference>
<reference evidence="9 10" key="2">
    <citation type="journal article" date="2019" name="G3 (Bethesda)">
        <title>Hybrid Assembly of the Genome of the Entomopathogenic Nematode Steinernema carpocapsae Identifies the X-Chromosome.</title>
        <authorList>
            <person name="Serra L."/>
            <person name="Macchietto M."/>
            <person name="Macias-Munoz A."/>
            <person name="McGill C.J."/>
            <person name="Rodriguez I.M."/>
            <person name="Rodriguez B."/>
            <person name="Murad R."/>
            <person name="Mortazavi A."/>
        </authorList>
    </citation>
    <scope>NUCLEOTIDE SEQUENCE [LARGE SCALE GENOMIC DNA]</scope>
    <source>
        <strain evidence="9 10">ALL</strain>
    </source>
</reference>
<keyword evidence="4 7" id="KW-1133">Transmembrane helix</keyword>
<feature type="transmembrane region" description="Helical" evidence="7">
    <location>
        <begin position="68"/>
        <end position="88"/>
    </location>
</feature>
<keyword evidence="5 7" id="KW-0472">Membrane</keyword>
<evidence type="ECO:0000313" key="10">
    <source>
        <dbReference type="Proteomes" id="UP000298663"/>
    </source>
</evidence>
<evidence type="ECO:0000256" key="2">
    <source>
        <dbReference type="ARBA" id="ARBA00007863"/>
    </source>
</evidence>
<evidence type="ECO:0000259" key="8">
    <source>
        <dbReference type="Pfam" id="PF00892"/>
    </source>
</evidence>
<dbReference type="PANTHER" id="PTHR23051:SF0">
    <property type="entry name" value="SOLUTE CARRIER FAMILY 35 MEMBER F5"/>
    <property type="match status" value="1"/>
</dbReference>
<comment type="similarity">
    <text evidence="2">Belongs to the SLC35F solute transporter family.</text>
</comment>
<feature type="transmembrane region" description="Helical" evidence="7">
    <location>
        <begin position="40"/>
        <end position="61"/>
    </location>
</feature>
<evidence type="ECO:0000256" key="6">
    <source>
        <dbReference type="ARBA" id="ARBA00040744"/>
    </source>
</evidence>
<dbReference type="SUPFAM" id="SSF103481">
    <property type="entry name" value="Multidrug resistance efflux transporter EmrE"/>
    <property type="match status" value="1"/>
</dbReference>
<dbReference type="InterPro" id="IPR000620">
    <property type="entry name" value="EamA_dom"/>
</dbReference>
<evidence type="ECO:0000256" key="5">
    <source>
        <dbReference type="ARBA" id="ARBA00023136"/>
    </source>
</evidence>
<dbReference type="Pfam" id="PF00892">
    <property type="entry name" value="EamA"/>
    <property type="match status" value="1"/>
</dbReference>